<dbReference type="SUPFAM" id="SSF54928">
    <property type="entry name" value="RNA-binding domain, RBD"/>
    <property type="match status" value="1"/>
</dbReference>
<dbReference type="OMA" id="DKENCNA"/>
<dbReference type="PANTHER" id="PTHR21527:SF6">
    <property type="entry name" value="NUCLEOPORIN NUP35"/>
    <property type="match status" value="1"/>
</dbReference>
<dbReference type="OrthoDB" id="3365060at2759"/>
<dbReference type="EMBL" id="CH477291">
    <property type="protein sequence ID" value="EAT44579.1"/>
    <property type="molecule type" value="Genomic_DNA"/>
</dbReference>
<dbReference type="Proteomes" id="UP000682892">
    <property type="component" value="Unassembled WGS sequence"/>
</dbReference>
<keyword evidence="6 9" id="KW-0811">Translocation</keyword>
<evidence type="ECO:0000256" key="7">
    <source>
        <dbReference type="ARBA" id="ARBA00023132"/>
    </source>
</evidence>
<name>A0A1S4F6G0_AEDAE</name>
<evidence type="ECO:0000256" key="3">
    <source>
        <dbReference type="ARBA" id="ARBA00022448"/>
    </source>
</evidence>
<feature type="region of interest" description="Disordered" evidence="10">
    <location>
        <begin position="1"/>
        <end position="41"/>
    </location>
</feature>
<keyword evidence="5 9" id="KW-0653">Protein transport</keyword>
<dbReference type="CDD" id="cd12441">
    <property type="entry name" value="RRM_Nup53_like"/>
    <property type="match status" value="1"/>
</dbReference>
<evidence type="ECO:0000313" key="13">
    <source>
        <dbReference type="Proteomes" id="UP000682892"/>
    </source>
</evidence>
<dbReference type="CTD" id="129401"/>
<keyword evidence="8 9" id="KW-0539">Nucleus</keyword>
<dbReference type="KEGG" id="aag:5564034"/>
<evidence type="ECO:0000256" key="2">
    <source>
        <dbReference type="ARBA" id="ARBA00009454"/>
    </source>
</evidence>
<dbReference type="Gene3D" id="3.30.70.330">
    <property type="match status" value="1"/>
</dbReference>
<dbReference type="GO" id="GO:0044615">
    <property type="term" value="C:nuclear pore nuclear basket"/>
    <property type="evidence" value="ECO:0007669"/>
    <property type="project" value="TreeGrafter"/>
</dbReference>
<evidence type="ECO:0000259" key="11">
    <source>
        <dbReference type="PROSITE" id="PS51472"/>
    </source>
</evidence>
<dbReference type="InterPro" id="IPR012677">
    <property type="entry name" value="Nucleotide-bd_a/b_plait_sf"/>
</dbReference>
<proteinExistence type="inferred from homology"/>
<dbReference type="InterPro" id="IPR035979">
    <property type="entry name" value="RBD_domain_sf"/>
</dbReference>
<evidence type="ECO:0000256" key="8">
    <source>
        <dbReference type="ARBA" id="ARBA00023242"/>
    </source>
</evidence>
<dbReference type="GO" id="GO:0003676">
    <property type="term" value="F:nucleic acid binding"/>
    <property type="evidence" value="ECO:0007669"/>
    <property type="project" value="InterPro"/>
</dbReference>
<reference evidence="12" key="3">
    <citation type="submission" date="2012-09" db="EMBL/GenBank/DDBJ databases">
        <authorList>
            <consortium name="VectorBase"/>
        </authorList>
    </citation>
    <scope>NUCLEOTIDE SEQUENCE</scope>
    <source>
        <strain evidence="12">Liverpool</strain>
    </source>
</reference>
<dbReference type="PANTHER" id="PTHR21527">
    <property type="entry name" value="NUCLEOPORIN NUP35"/>
    <property type="match status" value="1"/>
</dbReference>
<feature type="region of interest" description="Disordered" evidence="10">
    <location>
        <begin position="57"/>
        <end position="104"/>
    </location>
</feature>
<organism evidence="12 13">
    <name type="scientific">Aedes aegypti</name>
    <name type="common">Yellowfever mosquito</name>
    <name type="synonym">Culex aegypti</name>
    <dbReference type="NCBI Taxonomy" id="7159"/>
    <lineage>
        <taxon>Eukaryota</taxon>
        <taxon>Metazoa</taxon>
        <taxon>Ecdysozoa</taxon>
        <taxon>Arthropoda</taxon>
        <taxon>Hexapoda</taxon>
        <taxon>Insecta</taxon>
        <taxon>Pterygota</taxon>
        <taxon>Neoptera</taxon>
        <taxon>Endopterygota</taxon>
        <taxon>Diptera</taxon>
        <taxon>Nematocera</taxon>
        <taxon>Culicoidea</taxon>
        <taxon>Culicidae</taxon>
        <taxon>Culicinae</taxon>
        <taxon>Aedini</taxon>
        <taxon>Aedes</taxon>
        <taxon>Stegomyia</taxon>
    </lineage>
</organism>
<evidence type="ECO:0000256" key="5">
    <source>
        <dbReference type="ARBA" id="ARBA00022927"/>
    </source>
</evidence>
<evidence type="ECO:0000256" key="6">
    <source>
        <dbReference type="ARBA" id="ARBA00023010"/>
    </source>
</evidence>
<keyword evidence="3 9" id="KW-0813">Transport</keyword>
<gene>
    <name evidence="12" type="ORF">AaeL_AAEL004053</name>
</gene>
<feature type="compositionally biased region" description="Polar residues" evidence="10">
    <location>
        <begin position="28"/>
        <end position="39"/>
    </location>
</feature>
<evidence type="ECO:0000256" key="4">
    <source>
        <dbReference type="ARBA" id="ARBA00022816"/>
    </source>
</evidence>
<comment type="subcellular location">
    <subcellularLocation>
        <location evidence="1 9">Nucleus</location>
        <location evidence="1 9">Nuclear pore complex</location>
    </subcellularLocation>
</comment>
<keyword evidence="7 9" id="KW-0906">Nuclear pore complex</keyword>
<evidence type="ECO:0000256" key="9">
    <source>
        <dbReference type="PIRNR" id="PIRNR038119"/>
    </source>
</evidence>
<dbReference type="InterPro" id="IPR007846">
    <property type="entry name" value="RRM_NUP35_dom"/>
</dbReference>
<feature type="compositionally biased region" description="Low complexity" evidence="10">
    <location>
        <begin position="1"/>
        <end position="22"/>
    </location>
</feature>
<dbReference type="GO" id="GO:0044613">
    <property type="term" value="C:nuclear pore central transport channel"/>
    <property type="evidence" value="ECO:0007669"/>
    <property type="project" value="TreeGrafter"/>
</dbReference>
<feature type="domain" description="RRM Nup35-type" evidence="11">
    <location>
        <begin position="195"/>
        <end position="276"/>
    </location>
</feature>
<dbReference type="GO" id="GO:0005543">
    <property type="term" value="F:phospholipid binding"/>
    <property type="evidence" value="ECO:0007669"/>
    <property type="project" value="TreeGrafter"/>
</dbReference>
<dbReference type="Pfam" id="PF05172">
    <property type="entry name" value="RRM_Nup35"/>
    <property type="match status" value="1"/>
</dbReference>
<keyword evidence="4 9" id="KW-0509">mRNA transport</keyword>
<feature type="compositionally biased region" description="Polar residues" evidence="10">
    <location>
        <begin position="69"/>
        <end position="78"/>
    </location>
</feature>
<accession>A0A1S4F6G0</accession>
<feature type="compositionally biased region" description="Polar residues" evidence="10">
    <location>
        <begin position="85"/>
        <end position="102"/>
    </location>
</feature>
<dbReference type="GO" id="GO:0051028">
    <property type="term" value="P:mRNA transport"/>
    <property type="evidence" value="ECO:0007669"/>
    <property type="project" value="UniProtKB-UniRule"/>
</dbReference>
<comment type="function">
    <text evidence="9">Functions as a component of the nuclear pore complex (NPC).</text>
</comment>
<dbReference type="GO" id="GO:0006607">
    <property type="term" value="P:NLS-bearing protein import into nucleus"/>
    <property type="evidence" value="ECO:0007669"/>
    <property type="project" value="TreeGrafter"/>
</dbReference>
<comment type="similarity">
    <text evidence="2 9">Belongs to the Nup35 family.</text>
</comment>
<reference evidence="12" key="2">
    <citation type="journal article" date="2007" name="Science">
        <title>Genome sequence of Aedes aegypti, a major arbovirus vector.</title>
        <authorList>
            <person name="Nene V."/>
            <person name="Wortman J.R."/>
            <person name="Lawson D."/>
            <person name="Haas B."/>
            <person name="Kodira C."/>
            <person name="Tu Z.J."/>
            <person name="Loftus B."/>
            <person name="Xi Z."/>
            <person name="Megy K."/>
            <person name="Grabherr M."/>
            <person name="Ren Q."/>
            <person name="Zdobnov E.M."/>
            <person name="Lobo N.F."/>
            <person name="Campbell K.S."/>
            <person name="Brown S.E."/>
            <person name="Bonaldo M.F."/>
            <person name="Zhu J."/>
            <person name="Sinkins S.P."/>
            <person name="Hogenkamp D.G."/>
            <person name="Amedeo P."/>
            <person name="Arensburger P."/>
            <person name="Atkinson P.W."/>
            <person name="Bidwell S."/>
            <person name="Biedler J."/>
            <person name="Birney E."/>
            <person name="Bruggner R.V."/>
            <person name="Costas J."/>
            <person name="Coy M.R."/>
            <person name="Crabtree J."/>
            <person name="Crawford M."/>
            <person name="Debruyn B."/>
            <person name="Decaprio D."/>
            <person name="Eiglmeier K."/>
            <person name="Eisenstadt E."/>
            <person name="El-Dorry H."/>
            <person name="Gelbart W.M."/>
            <person name="Gomes S.L."/>
            <person name="Hammond M."/>
            <person name="Hannick L.I."/>
            <person name="Hogan J.R."/>
            <person name="Holmes M.H."/>
            <person name="Jaffe D."/>
            <person name="Johnston J.S."/>
            <person name="Kennedy R.C."/>
            <person name="Koo H."/>
            <person name="Kravitz S."/>
            <person name="Kriventseva E.V."/>
            <person name="Kulp D."/>
            <person name="Labutti K."/>
            <person name="Lee E."/>
            <person name="Li S."/>
            <person name="Lovin D.D."/>
            <person name="Mao C."/>
            <person name="Mauceli E."/>
            <person name="Menck C.F."/>
            <person name="Miller J.R."/>
            <person name="Montgomery P."/>
            <person name="Mori A."/>
            <person name="Nascimento A.L."/>
            <person name="Naveira H.F."/>
            <person name="Nusbaum C."/>
            <person name="O'leary S."/>
            <person name="Orvis J."/>
            <person name="Pertea M."/>
            <person name="Quesneville H."/>
            <person name="Reidenbach K.R."/>
            <person name="Rogers Y.H."/>
            <person name="Roth C.W."/>
            <person name="Schneider J.R."/>
            <person name="Schatz M."/>
            <person name="Shumway M."/>
            <person name="Stanke M."/>
            <person name="Stinson E.O."/>
            <person name="Tubio J.M."/>
            <person name="Vanzee J.P."/>
            <person name="Verjovski-Almeida S."/>
            <person name="Werner D."/>
            <person name="White O."/>
            <person name="Wyder S."/>
            <person name="Zeng Q."/>
            <person name="Zhao Q."/>
            <person name="Zhao Y."/>
            <person name="Hill C.A."/>
            <person name="Raikhel A.S."/>
            <person name="Soares M.B."/>
            <person name="Knudson D.L."/>
            <person name="Lee N.H."/>
            <person name="Galagan J."/>
            <person name="Salzberg S.L."/>
            <person name="Paulsen I.T."/>
            <person name="Dimopoulos G."/>
            <person name="Collins F.H."/>
            <person name="Birren B."/>
            <person name="Fraser-Liggett C.M."/>
            <person name="Severson D.W."/>
        </authorList>
    </citation>
    <scope>NUCLEOTIDE SEQUENCE [LARGE SCALE GENOMIC DNA]</scope>
    <source>
        <strain evidence="12">Liverpool</strain>
    </source>
</reference>
<evidence type="ECO:0000256" key="1">
    <source>
        <dbReference type="ARBA" id="ARBA00004567"/>
    </source>
</evidence>
<dbReference type="AlphaFoldDB" id="A0A1S4F6G0"/>
<dbReference type="PROSITE" id="PS51472">
    <property type="entry name" value="RRM_NUP35"/>
    <property type="match status" value="1"/>
</dbReference>
<dbReference type="GO" id="GO:0031965">
    <property type="term" value="C:nuclear membrane"/>
    <property type="evidence" value="ECO:0007669"/>
    <property type="project" value="InterPro"/>
</dbReference>
<dbReference type="FunFam" id="3.30.70.330:FF:000095">
    <property type="entry name" value="Putative Nucleoporin NUP53"/>
    <property type="match status" value="1"/>
</dbReference>
<evidence type="ECO:0000256" key="10">
    <source>
        <dbReference type="SAM" id="MobiDB-lite"/>
    </source>
</evidence>
<dbReference type="PIRSF" id="PIRSF038119">
    <property type="entry name" value="Nucleoporin_NUP53"/>
    <property type="match status" value="1"/>
</dbReference>
<dbReference type="InterPro" id="IPR017389">
    <property type="entry name" value="Nucleoporin_NUP53"/>
</dbReference>
<sequence length="332" mass="35453">MEPMALGSPSGSPLPSGSYLPSFLMGDTPTTPRTNTLSPTKGRASLAFQSPVGSGSFAGQPLEFGHQSGRPSGISQKFTLGGGSNLNQPANVNHNSSVTGPPTQGLFDSFRNEKQLFQTPSKNMTTGGQGAAAAALHTPGYLPQSAGDDSSYLNQSGFNVSRVMSPIPLARDQDFIRNSPALSQSHLNLSQSVPPGSDYWITVFGFPISASSMILSHFSQCGAIIEKVFATQNGNWVHLRFTSRLECDKALNYNGKIIGQNLMIGVQYCNDPAIVGKENSDDRKEYSLSRVRSLTHIAYKNAQHPTDVVPSPTAPTRSSGLVNKAMDLIFGW</sequence>
<protein>
    <recommendedName>
        <fullName evidence="9">Nucleoporin NUP53</fullName>
    </recommendedName>
</protein>
<dbReference type="GO" id="GO:0006999">
    <property type="term" value="P:nuclear pore organization"/>
    <property type="evidence" value="ECO:0007669"/>
    <property type="project" value="TreeGrafter"/>
</dbReference>
<reference evidence="12" key="1">
    <citation type="submission" date="2005-10" db="EMBL/GenBank/DDBJ databases">
        <authorList>
            <person name="Loftus B.J."/>
            <person name="Nene V.M."/>
            <person name="Hannick L.I."/>
            <person name="Bidwell S."/>
            <person name="Haas B."/>
            <person name="Amedeo P."/>
            <person name="Orvis J."/>
            <person name="Wortman J.R."/>
            <person name="White O.R."/>
            <person name="Salzberg S."/>
            <person name="Shumway M."/>
            <person name="Koo H."/>
            <person name="Zhao Y."/>
            <person name="Holmes M."/>
            <person name="Miller J."/>
            <person name="Schatz M."/>
            <person name="Pop M."/>
            <person name="Pai G."/>
            <person name="Utterback T."/>
            <person name="Rogers Y.-H."/>
            <person name="Kravitz S."/>
            <person name="Fraser C.M."/>
        </authorList>
    </citation>
    <scope>NUCLEOTIDE SEQUENCE</scope>
    <source>
        <strain evidence="12">Liverpool</strain>
    </source>
</reference>
<dbReference type="GO" id="GO:0017056">
    <property type="term" value="F:structural constituent of nuclear pore"/>
    <property type="evidence" value="ECO:0007669"/>
    <property type="project" value="InterPro"/>
</dbReference>
<evidence type="ECO:0000313" key="12">
    <source>
        <dbReference type="EMBL" id="EAT44579.1"/>
    </source>
</evidence>